<reference evidence="13 15" key="2">
    <citation type="journal article" date="2013" name="Nature">
        <title>Insights into bilaterian evolution from three spiralian genomes.</title>
        <authorList>
            <person name="Simakov O."/>
            <person name="Marletaz F."/>
            <person name="Cho S.J."/>
            <person name="Edsinger-Gonzales E."/>
            <person name="Havlak P."/>
            <person name="Hellsten U."/>
            <person name="Kuo D.H."/>
            <person name="Larsson T."/>
            <person name="Lv J."/>
            <person name="Arendt D."/>
            <person name="Savage R."/>
            <person name="Osoegawa K."/>
            <person name="de Jong P."/>
            <person name="Grimwood J."/>
            <person name="Chapman J.A."/>
            <person name="Shapiro H."/>
            <person name="Aerts A."/>
            <person name="Otillar R.P."/>
            <person name="Terry A.Y."/>
            <person name="Boore J.L."/>
            <person name="Grigoriev I.V."/>
            <person name="Lindberg D.R."/>
            <person name="Seaver E.C."/>
            <person name="Weisblat D.A."/>
            <person name="Putnam N.H."/>
            <person name="Rokhsar D.S."/>
        </authorList>
    </citation>
    <scope>NUCLEOTIDE SEQUENCE</scope>
</reference>
<feature type="transmembrane region" description="Helical" evidence="12">
    <location>
        <begin position="77"/>
        <end position="102"/>
    </location>
</feature>
<evidence type="ECO:0000256" key="6">
    <source>
        <dbReference type="ARBA" id="ARBA00022989"/>
    </source>
</evidence>
<dbReference type="KEGG" id="hro:HELRODRAFT_72335"/>
<feature type="transmembrane region" description="Helical" evidence="12">
    <location>
        <begin position="190"/>
        <end position="211"/>
    </location>
</feature>
<dbReference type="EnsemblMetazoa" id="HelroT72335">
    <property type="protein sequence ID" value="HelroP72335"/>
    <property type="gene ID" value="HelroG72335"/>
</dbReference>
<proteinExistence type="inferred from homology"/>
<protein>
    <recommendedName>
        <fullName evidence="16">Sodium-coupled monocarboxylate transporter 1</fullName>
    </recommendedName>
</protein>
<dbReference type="GeneID" id="20214733"/>
<feature type="transmembrane region" description="Helical" evidence="12">
    <location>
        <begin position="283"/>
        <end position="303"/>
    </location>
</feature>
<feature type="transmembrane region" description="Helical" evidence="12">
    <location>
        <begin position="108"/>
        <end position="127"/>
    </location>
</feature>
<organism evidence="14 15">
    <name type="scientific">Helobdella robusta</name>
    <name type="common">Californian leech</name>
    <dbReference type="NCBI Taxonomy" id="6412"/>
    <lineage>
        <taxon>Eukaryota</taxon>
        <taxon>Metazoa</taxon>
        <taxon>Spiralia</taxon>
        <taxon>Lophotrochozoa</taxon>
        <taxon>Annelida</taxon>
        <taxon>Clitellata</taxon>
        <taxon>Hirudinea</taxon>
        <taxon>Rhynchobdellida</taxon>
        <taxon>Glossiphoniidae</taxon>
        <taxon>Helobdella</taxon>
    </lineage>
</organism>
<evidence type="ECO:0000256" key="7">
    <source>
        <dbReference type="ARBA" id="ARBA00023053"/>
    </source>
</evidence>
<gene>
    <name evidence="14" type="primary">20214733</name>
    <name evidence="13" type="ORF">HELRODRAFT_72335</name>
</gene>
<keyword evidence="10" id="KW-0739">Sodium transport</keyword>
<dbReference type="STRING" id="6412.T1G0Y5"/>
<keyword evidence="8" id="KW-0406">Ion transport</keyword>
<evidence type="ECO:0000256" key="5">
    <source>
        <dbReference type="ARBA" id="ARBA00022692"/>
    </source>
</evidence>
<sequence>SVWPASLSVMASILAAPLILGVPAEIYFYGAQFSYFVLGIMVAIPIFAHLFLSRFYKLEISSIYEYLEYRFSKPVRSLCSAIFALSLIVHIGIITYAPAIVLSEMTAISTQLAVFGVGFIGIVYTTVGGLKGVIWVDAIQMLIILASLLGLIIKGSLNVGGFGEVMRINYQWGRIEGPSFSVIPSERHTVWTQMIGGGMSILALYNNQAIVQKFLGLKSLKHVYITAYISMVVSCLYFSMFVFIGLVIFANYSTCSPFLNGAISFANKDNLVPYFVLSVFQDYPGMAGLFTACVFCASLRFVIHYIKFSLI</sequence>
<keyword evidence="4" id="KW-1003">Cell membrane</keyword>
<dbReference type="AlphaFoldDB" id="T1G0Y5"/>
<keyword evidence="5 12" id="KW-0812">Transmembrane</keyword>
<keyword evidence="7" id="KW-0915">Sodium</keyword>
<dbReference type="HOGENOM" id="CLU_018808_11_3_1"/>
<evidence type="ECO:0008006" key="16">
    <source>
        <dbReference type="Google" id="ProtNLM"/>
    </source>
</evidence>
<feature type="transmembrane region" description="Helical" evidence="12">
    <location>
        <begin position="7"/>
        <end position="29"/>
    </location>
</feature>
<evidence type="ECO:0000256" key="2">
    <source>
        <dbReference type="ARBA" id="ARBA00006434"/>
    </source>
</evidence>
<dbReference type="Proteomes" id="UP000015101">
    <property type="component" value="Unassembled WGS sequence"/>
</dbReference>
<evidence type="ECO:0000256" key="1">
    <source>
        <dbReference type="ARBA" id="ARBA00004651"/>
    </source>
</evidence>
<evidence type="ECO:0000313" key="14">
    <source>
        <dbReference type="EnsemblMetazoa" id="HelroP72335"/>
    </source>
</evidence>
<dbReference type="PANTHER" id="PTHR42985">
    <property type="entry name" value="SODIUM-COUPLED MONOCARBOXYLATE TRANSPORTER"/>
    <property type="match status" value="1"/>
</dbReference>
<name>T1G0Y5_HELRO</name>
<dbReference type="OrthoDB" id="6132759at2759"/>
<comment type="subcellular location">
    <subcellularLocation>
        <location evidence="1">Cell membrane</location>
        <topology evidence="1">Multi-pass membrane protein</topology>
    </subcellularLocation>
</comment>
<dbReference type="CTD" id="20214733"/>
<evidence type="ECO:0000256" key="10">
    <source>
        <dbReference type="ARBA" id="ARBA00023201"/>
    </source>
</evidence>
<evidence type="ECO:0000313" key="13">
    <source>
        <dbReference type="EMBL" id="ESO11001.1"/>
    </source>
</evidence>
<dbReference type="PROSITE" id="PS50283">
    <property type="entry name" value="NA_SOLUT_SYMP_3"/>
    <property type="match status" value="1"/>
</dbReference>
<evidence type="ECO:0000256" key="9">
    <source>
        <dbReference type="ARBA" id="ARBA00023136"/>
    </source>
</evidence>
<dbReference type="RefSeq" id="XP_009011270.1">
    <property type="nucleotide sequence ID" value="XM_009013022.1"/>
</dbReference>
<dbReference type="InterPro" id="IPR051163">
    <property type="entry name" value="Sodium:Solute_Symporter_SSF"/>
</dbReference>
<dbReference type="InParanoid" id="T1G0Y5"/>
<evidence type="ECO:0000313" key="15">
    <source>
        <dbReference type="Proteomes" id="UP000015101"/>
    </source>
</evidence>
<dbReference type="EMBL" id="AMQM01002798">
    <property type="status" value="NOT_ANNOTATED_CDS"/>
    <property type="molecule type" value="Genomic_DNA"/>
</dbReference>
<reference evidence="14" key="3">
    <citation type="submission" date="2015-06" db="UniProtKB">
        <authorList>
            <consortium name="EnsemblMetazoa"/>
        </authorList>
    </citation>
    <scope>IDENTIFICATION</scope>
</reference>
<dbReference type="OMA" id="ITAYISM"/>
<evidence type="ECO:0000256" key="8">
    <source>
        <dbReference type="ARBA" id="ARBA00023065"/>
    </source>
</evidence>
<dbReference type="GO" id="GO:0015293">
    <property type="term" value="F:symporter activity"/>
    <property type="evidence" value="ECO:0000318"/>
    <property type="project" value="GO_Central"/>
</dbReference>
<keyword evidence="15" id="KW-1185">Reference proteome</keyword>
<dbReference type="EMBL" id="KB095858">
    <property type="protein sequence ID" value="ESO11001.1"/>
    <property type="molecule type" value="Genomic_DNA"/>
</dbReference>
<keyword evidence="3" id="KW-0813">Transport</keyword>
<evidence type="ECO:0000256" key="4">
    <source>
        <dbReference type="ARBA" id="ARBA00022475"/>
    </source>
</evidence>
<dbReference type="InterPro" id="IPR038377">
    <property type="entry name" value="Na/Glc_symporter_sf"/>
</dbReference>
<keyword evidence="6 12" id="KW-1133">Transmembrane helix</keyword>
<dbReference type="eggNOG" id="KOG2349">
    <property type="taxonomic scope" value="Eukaryota"/>
</dbReference>
<dbReference type="GO" id="GO:0005886">
    <property type="term" value="C:plasma membrane"/>
    <property type="evidence" value="ECO:0007669"/>
    <property type="project" value="UniProtKB-SubCell"/>
</dbReference>
<evidence type="ECO:0000256" key="3">
    <source>
        <dbReference type="ARBA" id="ARBA00022448"/>
    </source>
</evidence>
<feature type="transmembrane region" description="Helical" evidence="12">
    <location>
        <begin position="35"/>
        <end position="56"/>
    </location>
</feature>
<dbReference type="InterPro" id="IPR001734">
    <property type="entry name" value="Na/solute_symporter"/>
</dbReference>
<reference evidence="15" key="1">
    <citation type="submission" date="2012-12" db="EMBL/GenBank/DDBJ databases">
        <authorList>
            <person name="Hellsten U."/>
            <person name="Grimwood J."/>
            <person name="Chapman J.A."/>
            <person name="Shapiro H."/>
            <person name="Aerts A."/>
            <person name="Otillar R.P."/>
            <person name="Terry A.Y."/>
            <person name="Boore J.L."/>
            <person name="Simakov O."/>
            <person name="Marletaz F."/>
            <person name="Cho S.-J."/>
            <person name="Edsinger-Gonzales E."/>
            <person name="Havlak P."/>
            <person name="Kuo D.-H."/>
            <person name="Larsson T."/>
            <person name="Lv J."/>
            <person name="Arendt D."/>
            <person name="Savage R."/>
            <person name="Osoegawa K."/>
            <person name="de Jong P."/>
            <person name="Lindberg D.R."/>
            <person name="Seaver E.C."/>
            <person name="Weisblat D.A."/>
            <person name="Putnam N.H."/>
            <person name="Grigoriev I.V."/>
            <person name="Rokhsar D.S."/>
        </authorList>
    </citation>
    <scope>NUCLEOTIDE SEQUENCE</scope>
</reference>
<keyword evidence="9 12" id="KW-0472">Membrane</keyword>
<dbReference type="GO" id="GO:0006814">
    <property type="term" value="P:sodium ion transport"/>
    <property type="evidence" value="ECO:0000318"/>
    <property type="project" value="GO_Central"/>
</dbReference>
<accession>T1G0Y5</accession>
<feature type="transmembrane region" description="Helical" evidence="12">
    <location>
        <begin position="223"/>
        <end position="250"/>
    </location>
</feature>
<evidence type="ECO:0000256" key="11">
    <source>
        <dbReference type="RuleBase" id="RU362091"/>
    </source>
</evidence>
<evidence type="ECO:0000256" key="12">
    <source>
        <dbReference type="SAM" id="Phobius"/>
    </source>
</evidence>
<dbReference type="PANTHER" id="PTHR42985:SF40">
    <property type="entry name" value="LD47995P-RELATED"/>
    <property type="match status" value="1"/>
</dbReference>
<dbReference type="Pfam" id="PF00474">
    <property type="entry name" value="SSF"/>
    <property type="match status" value="1"/>
</dbReference>
<feature type="transmembrane region" description="Helical" evidence="12">
    <location>
        <begin position="134"/>
        <end position="153"/>
    </location>
</feature>
<comment type="similarity">
    <text evidence="2 11">Belongs to the sodium:solute symporter (SSF) (TC 2.A.21) family.</text>
</comment>
<dbReference type="Gene3D" id="1.20.1730.10">
    <property type="entry name" value="Sodium/glucose cotransporter"/>
    <property type="match status" value="1"/>
</dbReference>